<feature type="region of interest" description="Disordered" evidence="1">
    <location>
        <begin position="1"/>
        <end position="39"/>
    </location>
</feature>
<feature type="compositionally biased region" description="Basic and acidic residues" evidence="1">
    <location>
        <begin position="248"/>
        <end position="258"/>
    </location>
</feature>
<dbReference type="Proteomes" id="UP000694569">
    <property type="component" value="Unplaced"/>
</dbReference>
<feature type="region of interest" description="Disordered" evidence="1">
    <location>
        <begin position="121"/>
        <end position="297"/>
    </location>
</feature>
<dbReference type="InterPro" id="IPR028042">
    <property type="entry name" value="DUF4639"/>
</dbReference>
<dbReference type="GeneTree" id="ENSGT00940000167385"/>
<dbReference type="PANTHER" id="PTHR34438">
    <property type="entry name" value="SI:DKEY-97L20.6"/>
    <property type="match status" value="1"/>
</dbReference>
<evidence type="ECO:0000256" key="1">
    <source>
        <dbReference type="SAM" id="MobiDB-lite"/>
    </source>
</evidence>
<evidence type="ECO:0000313" key="3">
    <source>
        <dbReference type="Proteomes" id="UP000694569"/>
    </source>
</evidence>
<feature type="compositionally biased region" description="Basic residues" evidence="1">
    <location>
        <begin position="283"/>
        <end position="294"/>
    </location>
</feature>
<evidence type="ECO:0000313" key="2">
    <source>
        <dbReference type="Ensembl" id="ENSLLEP00000039913.1"/>
    </source>
</evidence>
<dbReference type="Ensembl" id="ENSLLET00000041522.1">
    <property type="protein sequence ID" value="ENSLLEP00000039913.1"/>
    <property type="gene ID" value="ENSLLEG00000025392.1"/>
</dbReference>
<accession>A0A8C5WI77</accession>
<reference evidence="2" key="2">
    <citation type="submission" date="2025-09" db="UniProtKB">
        <authorList>
            <consortium name="Ensembl"/>
        </authorList>
    </citation>
    <scope>IDENTIFICATION</scope>
</reference>
<sequence length="542" mass="59684">MSAQGNAMSKSAGTKPGREGTTQATHRTSKSRADKSRGVAVAPVPPVTLEMVPGRLTEEQWLCLVNSEEPESSVCEVLDALQSRVMEECFHLHLAQQAIPYTISQARDAIIQITQWTFLPWDPGEENLETDQSWREQDQPQPCPHDSWAQGCVPRSRGLASSRTTATLPVPHSAEEQDQACTAKPQRVHRPPTSALKQTRDTDNQNSKVTLEPSIPETPEEPSAESPKPSPTHSPCVNTIQIPPCDDQAQKTKDDNNTTKETSITQKPVVLLHPSPPPPGQGKFRRPYRPHRGPLHSASFRDITKSLEETEKEMFLKQVTEMNPGNTEDKGLLLPPALYNILKIQLGRPPQKKDVLYDEAGNVLSMPKLDAARLPQHHVHPQVTVLASFSDSDSKVRKRLKDTTSRRMRQGRGAAVDKGKLDLTPMGAVCTASTSDQLSGQLAKAYAPSDSTSPEGPRSSFPFTDSIPLDTIQLSHGVILREGNNTRKGSLHSLMLRERGQAEDTETLRPIQGSVTQPRVSVDQLIRNYAPVVRPIANITSR</sequence>
<dbReference type="PANTHER" id="PTHR34438:SF1">
    <property type="entry name" value="CHROMOSOME 2 OPEN READING FRAME 81"/>
    <property type="match status" value="1"/>
</dbReference>
<reference evidence="2" key="1">
    <citation type="submission" date="2025-08" db="UniProtKB">
        <authorList>
            <consortium name="Ensembl"/>
        </authorList>
    </citation>
    <scope>IDENTIFICATION</scope>
</reference>
<protein>
    <submittedName>
        <fullName evidence="2">Uncharacterized protein</fullName>
    </submittedName>
</protein>
<proteinExistence type="predicted"/>
<dbReference type="Pfam" id="PF15479">
    <property type="entry name" value="DUF4639"/>
    <property type="match status" value="1"/>
</dbReference>
<feature type="compositionally biased region" description="Polar residues" evidence="1">
    <location>
        <begin position="1"/>
        <end position="12"/>
    </location>
</feature>
<dbReference type="AlphaFoldDB" id="A0A8C5WI77"/>
<name>A0A8C5WI77_9ANUR</name>
<feature type="region of interest" description="Disordered" evidence="1">
    <location>
        <begin position="442"/>
        <end position="465"/>
    </location>
</feature>
<dbReference type="OrthoDB" id="193650at2759"/>
<keyword evidence="3" id="KW-1185">Reference proteome</keyword>
<organism evidence="2 3">
    <name type="scientific">Leptobrachium leishanense</name>
    <name type="common">Leishan spiny toad</name>
    <dbReference type="NCBI Taxonomy" id="445787"/>
    <lineage>
        <taxon>Eukaryota</taxon>
        <taxon>Metazoa</taxon>
        <taxon>Chordata</taxon>
        <taxon>Craniata</taxon>
        <taxon>Vertebrata</taxon>
        <taxon>Euteleostomi</taxon>
        <taxon>Amphibia</taxon>
        <taxon>Batrachia</taxon>
        <taxon>Anura</taxon>
        <taxon>Pelobatoidea</taxon>
        <taxon>Megophryidae</taxon>
        <taxon>Leptobrachium</taxon>
    </lineage>
</organism>